<proteinExistence type="predicted"/>
<accession>A0ABW9C3T8</accession>
<dbReference type="Proteomes" id="UP001629288">
    <property type="component" value="Unassembled WGS sequence"/>
</dbReference>
<gene>
    <name evidence="1" type="ORF">PQR00_18020</name>
</gene>
<evidence type="ECO:0000313" key="1">
    <source>
        <dbReference type="EMBL" id="MFM0445494.1"/>
    </source>
</evidence>
<name>A0ABW9C3T8_9BURK</name>
<sequence>MDIQLDGGHEQSASDYRDRFRGSFLMTAGFQAFTDTGIVQIDGSTPNYQLTQSLAQVTQQESVPTVYGATGQMYQTFWHTTFTFSASSPLFAFRGDGNVMVTPWKFSKNGNSYTAEFISAGQTTVRLYIFDQVPVTASHFGLQVFNASGALIADAANPFARVIDVIEGQYMPGQGFQAVGNAVPGPNTQSKTYGVNVAFAGCFPAHYPGVNSPYILSGLAASGGTITWEFHTYIGGSGGFVGFSESTYYRFMVMDMTGII</sequence>
<protein>
    <submittedName>
        <fullName evidence="1">Uncharacterized protein</fullName>
    </submittedName>
</protein>
<evidence type="ECO:0000313" key="2">
    <source>
        <dbReference type="Proteomes" id="UP001629288"/>
    </source>
</evidence>
<reference evidence="1 2" key="1">
    <citation type="journal article" date="2024" name="Chem. Sci.">
        <title>Discovery of megapolipeptins by genome mining of a Burkholderiales bacteria collection.</title>
        <authorList>
            <person name="Paulo B.S."/>
            <person name="Recchia M.J.J."/>
            <person name="Lee S."/>
            <person name="Fergusson C.H."/>
            <person name="Romanowski S.B."/>
            <person name="Hernandez A."/>
            <person name="Krull N."/>
            <person name="Liu D.Y."/>
            <person name="Cavanagh H."/>
            <person name="Bos A."/>
            <person name="Gray C.A."/>
            <person name="Murphy B.T."/>
            <person name="Linington R.G."/>
            <person name="Eustaquio A.S."/>
        </authorList>
    </citation>
    <scope>NUCLEOTIDE SEQUENCE [LARGE SCALE GENOMIC DNA]</scope>
    <source>
        <strain evidence="1 2">RL17-379-BIB-C</strain>
    </source>
</reference>
<organism evidence="1 2">
    <name type="scientific">Paraburkholderia strydomiana</name>
    <dbReference type="NCBI Taxonomy" id="1245417"/>
    <lineage>
        <taxon>Bacteria</taxon>
        <taxon>Pseudomonadati</taxon>
        <taxon>Pseudomonadota</taxon>
        <taxon>Betaproteobacteria</taxon>
        <taxon>Burkholderiales</taxon>
        <taxon>Burkholderiaceae</taxon>
        <taxon>Paraburkholderia</taxon>
    </lineage>
</organism>
<keyword evidence="2" id="KW-1185">Reference proteome</keyword>
<dbReference type="RefSeq" id="WP_408130148.1">
    <property type="nucleotide sequence ID" value="NZ_JAQQDH010000005.1"/>
</dbReference>
<dbReference type="EMBL" id="JAQQDH010000005">
    <property type="protein sequence ID" value="MFM0445494.1"/>
    <property type="molecule type" value="Genomic_DNA"/>
</dbReference>
<comment type="caution">
    <text evidence="1">The sequence shown here is derived from an EMBL/GenBank/DDBJ whole genome shotgun (WGS) entry which is preliminary data.</text>
</comment>